<sequence length="255" mass="28112">MLNYKNSTNQVRESGTDTAIISVGATEQFGPYLPMHLDTLIAERYAEAFGETLGAYVLPVLPFNTSEEHAAFKGTVTVSPTVLTAMLEEIIVNLSRQGFRKFVLCNGHGGAYWEAAFVKHVNFKYPELIVIAPHHNDRAGWEAALQAAGLEGLDEMHGGTLSVCTAMWLCPELVTLESMGSDIPPVNRAFADYLPWNQLTEDGNWGKFTAGSHSREELAEMGKTFWTTFIAARCKGLAAFLDEAYTRKQSGNEIR</sequence>
<dbReference type="GO" id="GO:0046872">
    <property type="term" value="F:metal ion binding"/>
    <property type="evidence" value="ECO:0007669"/>
    <property type="project" value="UniProtKB-KW"/>
</dbReference>
<proteinExistence type="inferred from homology"/>
<comment type="similarity">
    <text evidence="5">Belongs to the creatininase superfamily.</text>
</comment>
<dbReference type="AlphaFoldDB" id="A0A1Q2L448"/>
<keyword evidence="7" id="KW-1185">Reference proteome</keyword>
<dbReference type="PANTHER" id="PTHR35005:SF1">
    <property type="entry name" value="2-AMINO-5-FORMYLAMINO-6-RIBOSYLAMINOPYRIMIDIN-4(3H)-ONE 5'-MONOPHOSPHATE DEFORMYLASE"/>
    <property type="match status" value="1"/>
</dbReference>
<dbReference type="InterPro" id="IPR024087">
    <property type="entry name" value="Creatininase-like_sf"/>
</dbReference>
<dbReference type="GO" id="GO:0009231">
    <property type="term" value="P:riboflavin biosynthetic process"/>
    <property type="evidence" value="ECO:0007669"/>
    <property type="project" value="TreeGrafter"/>
</dbReference>
<name>A0A1Q2L448_9BACL</name>
<keyword evidence="2" id="KW-0479">Metal-binding</keyword>
<protein>
    <submittedName>
        <fullName evidence="6">Creatininase</fullName>
    </submittedName>
</protein>
<evidence type="ECO:0000256" key="3">
    <source>
        <dbReference type="ARBA" id="ARBA00022801"/>
    </source>
</evidence>
<dbReference type="InterPro" id="IPR003785">
    <property type="entry name" value="Creatininase/forma_Hydrolase"/>
</dbReference>
<evidence type="ECO:0000313" key="7">
    <source>
        <dbReference type="Proteomes" id="UP000188184"/>
    </source>
</evidence>
<dbReference type="EMBL" id="CP019640">
    <property type="protein sequence ID" value="AQQ55193.1"/>
    <property type="molecule type" value="Genomic_DNA"/>
</dbReference>
<dbReference type="OrthoDB" id="9801445at2"/>
<dbReference type="SUPFAM" id="SSF102215">
    <property type="entry name" value="Creatininase"/>
    <property type="match status" value="1"/>
</dbReference>
<accession>A0A1Q2L448</accession>
<dbReference type="Proteomes" id="UP000188184">
    <property type="component" value="Chromosome"/>
</dbReference>
<comment type="cofactor">
    <cofactor evidence="1">
        <name>Zn(2+)</name>
        <dbReference type="ChEBI" id="CHEBI:29105"/>
    </cofactor>
</comment>
<dbReference type="Gene3D" id="3.40.50.10310">
    <property type="entry name" value="Creatininase"/>
    <property type="match status" value="1"/>
</dbReference>
<evidence type="ECO:0000256" key="1">
    <source>
        <dbReference type="ARBA" id="ARBA00001947"/>
    </source>
</evidence>
<organism evidence="6 7">
    <name type="scientific">Planococcus lenghuensis</name>
    <dbReference type="NCBI Taxonomy" id="2213202"/>
    <lineage>
        <taxon>Bacteria</taxon>
        <taxon>Bacillati</taxon>
        <taxon>Bacillota</taxon>
        <taxon>Bacilli</taxon>
        <taxon>Bacillales</taxon>
        <taxon>Caryophanaceae</taxon>
        <taxon>Planococcus</taxon>
    </lineage>
</organism>
<gene>
    <name evidence="6" type="ORF">B0X71_17320</name>
</gene>
<evidence type="ECO:0000256" key="5">
    <source>
        <dbReference type="ARBA" id="ARBA00024029"/>
    </source>
</evidence>
<keyword evidence="3" id="KW-0378">Hydrolase</keyword>
<dbReference type="PANTHER" id="PTHR35005">
    <property type="entry name" value="3-DEHYDRO-SCYLLO-INOSOSE HYDROLASE"/>
    <property type="match status" value="1"/>
</dbReference>
<dbReference type="Pfam" id="PF02633">
    <property type="entry name" value="Creatininase"/>
    <property type="match status" value="1"/>
</dbReference>
<evidence type="ECO:0000313" key="6">
    <source>
        <dbReference type="EMBL" id="AQQ55193.1"/>
    </source>
</evidence>
<evidence type="ECO:0000256" key="4">
    <source>
        <dbReference type="ARBA" id="ARBA00022833"/>
    </source>
</evidence>
<evidence type="ECO:0000256" key="2">
    <source>
        <dbReference type="ARBA" id="ARBA00022723"/>
    </source>
</evidence>
<dbReference type="KEGG" id="pmar:B0X71_17320"/>
<keyword evidence="4" id="KW-0862">Zinc</keyword>
<dbReference type="GO" id="GO:0016811">
    <property type="term" value="F:hydrolase activity, acting on carbon-nitrogen (but not peptide) bonds, in linear amides"/>
    <property type="evidence" value="ECO:0007669"/>
    <property type="project" value="TreeGrafter"/>
</dbReference>
<reference evidence="6 7" key="1">
    <citation type="submission" date="2017-02" db="EMBL/GenBank/DDBJ databases">
        <title>The complete genomic sequence of a novel cold adapted crude oil-degrading bacterium Planococcus qaidamina Y42.</title>
        <authorList>
            <person name="Yang R."/>
        </authorList>
    </citation>
    <scope>NUCLEOTIDE SEQUENCE [LARGE SCALE GENOMIC DNA]</scope>
    <source>
        <strain evidence="6 7">Y42</strain>
    </source>
</reference>
<dbReference type="RefSeq" id="WP_077591060.1">
    <property type="nucleotide sequence ID" value="NZ_CP019640.1"/>
</dbReference>